<accession>A0ABQ1UR05</accession>
<evidence type="ECO:0000256" key="1">
    <source>
        <dbReference type="SAM" id="SignalP"/>
    </source>
</evidence>
<proteinExistence type="predicted"/>
<protein>
    <recommendedName>
        <fullName evidence="4">YkuD domain-containing protein</fullName>
    </recommendedName>
</protein>
<evidence type="ECO:0008006" key="4">
    <source>
        <dbReference type="Google" id="ProtNLM"/>
    </source>
</evidence>
<dbReference type="RefSeq" id="WP_188815889.1">
    <property type="nucleotide sequence ID" value="NZ_BMHT01000008.1"/>
</dbReference>
<feature type="chain" id="PRO_5045511149" description="YkuD domain-containing protein" evidence="1">
    <location>
        <begin position="20"/>
        <end position="219"/>
    </location>
</feature>
<comment type="caution">
    <text evidence="2">The sequence shown here is derived from an EMBL/GenBank/DDBJ whole genome shotgun (WGS) entry which is preliminary data.</text>
</comment>
<dbReference type="Proteomes" id="UP000632273">
    <property type="component" value="Unassembled WGS sequence"/>
</dbReference>
<evidence type="ECO:0000313" key="2">
    <source>
        <dbReference type="EMBL" id="GGF24965.1"/>
    </source>
</evidence>
<dbReference type="EMBL" id="BMHT01000008">
    <property type="protein sequence ID" value="GGF24965.1"/>
    <property type="molecule type" value="Genomic_DNA"/>
</dbReference>
<feature type="signal peptide" evidence="1">
    <location>
        <begin position="1"/>
        <end position="19"/>
    </location>
</feature>
<gene>
    <name evidence="2" type="ORF">GCM10011383_40670</name>
</gene>
<organism evidence="2 3">
    <name type="scientific">Hymenobacter cavernae</name>
    <dbReference type="NCBI Taxonomy" id="2044852"/>
    <lineage>
        <taxon>Bacteria</taxon>
        <taxon>Pseudomonadati</taxon>
        <taxon>Bacteroidota</taxon>
        <taxon>Cytophagia</taxon>
        <taxon>Cytophagales</taxon>
        <taxon>Hymenobacteraceae</taxon>
        <taxon>Hymenobacter</taxon>
    </lineage>
</organism>
<name>A0ABQ1UR05_9BACT</name>
<sequence>MRKFFLSSLVVLLPQLTQAQIILDSFKPGYYQLSDNRLSVYKGKLKVRLDELITKDEQGNVKRFKPEEVYYVKTASSKRYMPASGFPLPATTLFQGDKTAKPTLVELLDSGQVKLMRYATIVAGAPMMNAGGGMSYSGSSTKAVYLLQRADESEPVSLPSAGISGNGQKFLDALMPYVKSRPDLTLLLIKKRVSVKHLADFIHALNTGQPFAPTTASNF</sequence>
<evidence type="ECO:0000313" key="3">
    <source>
        <dbReference type="Proteomes" id="UP000632273"/>
    </source>
</evidence>
<keyword evidence="1" id="KW-0732">Signal</keyword>
<reference evidence="3" key="1">
    <citation type="journal article" date="2019" name="Int. J. Syst. Evol. Microbiol.">
        <title>The Global Catalogue of Microorganisms (GCM) 10K type strain sequencing project: providing services to taxonomists for standard genome sequencing and annotation.</title>
        <authorList>
            <consortium name="The Broad Institute Genomics Platform"/>
            <consortium name="The Broad Institute Genome Sequencing Center for Infectious Disease"/>
            <person name="Wu L."/>
            <person name="Ma J."/>
        </authorList>
    </citation>
    <scope>NUCLEOTIDE SEQUENCE [LARGE SCALE GENOMIC DNA]</scope>
    <source>
        <strain evidence="3">CGMCC 1.15197</strain>
    </source>
</reference>
<keyword evidence="3" id="KW-1185">Reference proteome</keyword>